<dbReference type="InterPro" id="IPR043141">
    <property type="entry name" value="Ribosomal_uL10-like_sf"/>
</dbReference>
<evidence type="ECO:0000313" key="7">
    <source>
        <dbReference type="EMBL" id="ADU91550.1"/>
    </source>
</evidence>
<evidence type="ECO:0000256" key="4">
    <source>
        <dbReference type="ARBA" id="ARBA00023274"/>
    </source>
</evidence>
<dbReference type="Gene3D" id="6.10.250.290">
    <property type="match status" value="1"/>
</dbReference>
<dbReference type="GO" id="GO:0006412">
    <property type="term" value="P:translation"/>
    <property type="evidence" value="ECO:0007669"/>
    <property type="project" value="UniProtKB-UniRule"/>
</dbReference>
<dbReference type="GO" id="GO:0070180">
    <property type="term" value="F:large ribosomal subunit rRNA binding"/>
    <property type="evidence" value="ECO:0007669"/>
    <property type="project" value="UniProtKB-UniRule"/>
</dbReference>
<evidence type="ECO:0000256" key="3">
    <source>
        <dbReference type="ARBA" id="ARBA00022980"/>
    </source>
</evidence>
<keyword evidence="6" id="KW-0699">rRNA-binding</keyword>
<dbReference type="InterPro" id="IPR001790">
    <property type="entry name" value="Ribosomal_uL10"/>
</dbReference>
<dbReference type="Proteomes" id="UP000007472">
    <property type="component" value="Chromosome"/>
</dbReference>
<dbReference type="AlphaFoldDB" id="A0A654KGN7"/>
<comment type="function">
    <text evidence="1 6">Forms part of the ribosomal stalk, playing a central role in the interaction of the ribosome with GTP-bound translation factors.</text>
</comment>
<comment type="similarity">
    <text evidence="2 6">Belongs to the universal ribosomal protein uL10 family.</text>
</comment>
<dbReference type="InterPro" id="IPR022973">
    <property type="entry name" value="Ribosomal_uL10_bac"/>
</dbReference>
<evidence type="ECO:0000256" key="5">
    <source>
        <dbReference type="ARBA" id="ARBA00035202"/>
    </source>
</evidence>
<evidence type="ECO:0000256" key="6">
    <source>
        <dbReference type="HAMAP-Rule" id="MF_00362"/>
    </source>
</evidence>
<dbReference type="Pfam" id="PF00466">
    <property type="entry name" value="Ribosomal_L10"/>
    <property type="match status" value="1"/>
</dbReference>
<evidence type="ECO:0000256" key="2">
    <source>
        <dbReference type="ARBA" id="ARBA00008889"/>
    </source>
</evidence>
<dbReference type="CDD" id="cd05797">
    <property type="entry name" value="Ribosomal_L10"/>
    <property type="match status" value="1"/>
</dbReference>
<dbReference type="PANTHER" id="PTHR11560">
    <property type="entry name" value="39S RIBOSOMAL PROTEIN L10, MITOCHONDRIAL"/>
    <property type="match status" value="1"/>
</dbReference>
<comment type="subunit">
    <text evidence="6">Part of the ribosomal stalk of the 50S ribosomal subunit. The N-terminus interacts with L11 and the large rRNA to form the base of the stalk. The C-terminus forms an elongated spine to which L12 dimers bind in a sequential fashion forming a multimeric L10(L12)X complex.</text>
</comment>
<accession>A0A654KGN7</accession>
<proteinExistence type="inferred from homology"/>
<dbReference type="GO" id="GO:0003735">
    <property type="term" value="F:structural constituent of ribosome"/>
    <property type="evidence" value="ECO:0007669"/>
    <property type="project" value="InterPro"/>
</dbReference>
<dbReference type="InterPro" id="IPR002363">
    <property type="entry name" value="Ribosomal_uL10_CS_bac"/>
</dbReference>
<gene>
    <name evidence="6" type="primary">rplJ</name>
    <name evidence="7" type="ordered locus">TEQUI_0608</name>
</gene>
<reference evidence="7 8" key="1">
    <citation type="journal article" date="2011" name="J. Bacteriol.">
        <title>Genome sequence of Taylorella equigenitalis MCE9, the causative agent of contagious equine metritis.</title>
        <authorList>
            <person name="Hebert L."/>
            <person name="Moumen B."/>
            <person name="Duquesne F."/>
            <person name="Breuil M.F."/>
            <person name="Laugier C."/>
            <person name="Batto J.M."/>
            <person name="Renault P."/>
            <person name="Petry S."/>
        </authorList>
    </citation>
    <scope>NUCLEOTIDE SEQUENCE [LARGE SCALE GENOMIC DNA]</scope>
    <source>
        <strain evidence="7 8">MCE9</strain>
    </source>
</reference>
<organism evidence="7 8">
    <name type="scientific">Taylorella equigenitalis (strain MCE9)</name>
    <dbReference type="NCBI Taxonomy" id="937774"/>
    <lineage>
        <taxon>Bacteria</taxon>
        <taxon>Pseudomonadati</taxon>
        <taxon>Pseudomonadota</taxon>
        <taxon>Betaproteobacteria</taxon>
        <taxon>Burkholderiales</taxon>
        <taxon>Alcaligenaceae</taxon>
        <taxon>Taylorella</taxon>
    </lineage>
</organism>
<dbReference type="HAMAP" id="MF_00362">
    <property type="entry name" value="Ribosomal_uL10"/>
    <property type="match status" value="1"/>
</dbReference>
<dbReference type="PROSITE" id="PS01109">
    <property type="entry name" value="RIBOSOMAL_L10"/>
    <property type="match status" value="1"/>
</dbReference>
<name>A0A654KGN7_TAYEM</name>
<evidence type="ECO:0000256" key="1">
    <source>
        <dbReference type="ARBA" id="ARBA00002633"/>
    </source>
</evidence>
<dbReference type="SUPFAM" id="SSF160369">
    <property type="entry name" value="Ribosomal protein L10-like"/>
    <property type="match status" value="1"/>
</dbReference>
<dbReference type="InterPro" id="IPR047865">
    <property type="entry name" value="Ribosomal_uL10_bac_type"/>
</dbReference>
<dbReference type="EMBL" id="CP002456">
    <property type="protein sequence ID" value="ADU91550.1"/>
    <property type="molecule type" value="Genomic_DNA"/>
</dbReference>
<evidence type="ECO:0000313" key="8">
    <source>
        <dbReference type="Proteomes" id="UP000007472"/>
    </source>
</evidence>
<keyword evidence="3 6" id="KW-0689">Ribosomal protein</keyword>
<keyword evidence="6" id="KW-0694">RNA-binding</keyword>
<protein>
    <recommendedName>
        <fullName evidence="5 6">Large ribosomal subunit protein uL10</fullName>
    </recommendedName>
</protein>
<dbReference type="GO" id="GO:0015934">
    <property type="term" value="C:large ribosomal subunit"/>
    <property type="evidence" value="ECO:0007669"/>
    <property type="project" value="InterPro"/>
</dbReference>
<sequence>MEEFVIELYQEVRRIIGSMKGKPGLFFRWSVQTVSLNRNEKQIVIDEISAQLSEAQSIVVAEYRGIDVASVTVLRKKARESGVYLRVLKNTLVTRAIKETNFQQLEDKLVGPLIYAISKDPVAAAKVLSSFAKENDKIVLKAGALPGSVLDSNGIKQLATMPSREELLSKLMGTMQAPIAKFVRTLNEVPTKFVRGLAAVRDQKEAA</sequence>
<dbReference type="NCBIfam" id="NF000955">
    <property type="entry name" value="PRK00099.1-1"/>
    <property type="match status" value="1"/>
</dbReference>
<dbReference type="KEGG" id="teq:TEQUI_0608"/>
<dbReference type="Gene3D" id="3.30.70.1730">
    <property type="match status" value="1"/>
</dbReference>
<keyword evidence="4 6" id="KW-0687">Ribonucleoprotein</keyword>